<evidence type="ECO:0000313" key="2">
    <source>
        <dbReference type="EMBL" id="MER6432114.1"/>
    </source>
</evidence>
<feature type="signal peptide" evidence="1">
    <location>
        <begin position="1"/>
        <end position="27"/>
    </location>
</feature>
<comment type="caution">
    <text evidence="2">The sequence shown here is derived from an EMBL/GenBank/DDBJ whole genome shotgun (WGS) entry which is preliminary data.</text>
</comment>
<sequence length="64" mass="6688">MPLLKRGFATAFLAAIAFSALAPQALAAPTPWETSKTSTITTHHTPATAAGTRVTRLCGTPCYQ</sequence>
<keyword evidence="3" id="KW-1185">Reference proteome</keyword>
<feature type="chain" id="PRO_5047300891" evidence="1">
    <location>
        <begin position="28"/>
        <end position="64"/>
    </location>
</feature>
<gene>
    <name evidence="2" type="ORF">ABT272_30985</name>
</gene>
<evidence type="ECO:0000313" key="3">
    <source>
        <dbReference type="Proteomes" id="UP001470023"/>
    </source>
</evidence>
<organism evidence="2 3">
    <name type="scientific">Streptomyces sp. 900105245</name>
    <dbReference type="NCBI Taxonomy" id="3154379"/>
    <lineage>
        <taxon>Bacteria</taxon>
        <taxon>Bacillati</taxon>
        <taxon>Actinomycetota</taxon>
        <taxon>Actinomycetes</taxon>
        <taxon>Kitasatosporales</taxon>
        <taxon>Streptomycetaceae</taxon>
        <taxon>Streptomyces</taxon>
    </lineage>
</organism>
<dbReference type="RefSeq" id="WP_352064953.1">
    <property type="nucleotide sequence ID" value="NZ_JBEPAZ010000037.1"/>
</dbReference>
<reference evidence="2 3" key="1">
    <citation type="submission" date="2024-06" db="EMBL/GenBank/DDBJ databases">
        <title>The Natural Products Discovery Center: Release of the First 8490 Sequenced Strains for Exploring Actinobacteria Biosynthetic Diversity.</title>
        <authorList>
            <person name="Kalkreuter E."/>
            <person name="Kautsar S.A."/>
            <person name="Yang D."/>
            <person name="Bader C.D."/>
            <person name="Teijaro C.N."/>
            <person name="Fluegel L."/>
            <person name="Davis C.M."/>
            <person name="Simpson J.R."/>
            <person name="Lauterbach L."/>
            <person name="Steele A.D."/>
            <person name="Gui C."/>
            <person name="Meng S."/>
            <person name="Li G."/>
            <person name="Viehrig K."/>
            <person name="Ye F."/>
            <person name="Su P."/>
            <person name="Kiefer A.F."/>
            <person name="Nichols A."/>
            <person name="Cepeda A.J."/>
            <person name="Yan W."/>
            <person name="Fan B."/>
            <person name="Jiang Y."/>
            <person name="Adhikari A."/>
            <person name="Zheng C.-J."/>
            <person name="Schuster L."/>
            <person name="Cowan T.M."/>
            <person name="Smanski M.J."/>
            <person name="Chevrette M.G."/>
            <person name="De Carvalho L.P.S."/>
            <person name="Shen B."/>
        </authorList>
    </citation>
    <scope>NUCLEOTIDE SEQUENCE [LARGE SCALE GENOMIC DNA]</scope>
    <source>
        <strain evidence="2 3">NPDC001166</strain>
    </source>
</reference>
<accession>A0ABV1UEH8</accession>
<name>A0ABV1UEH8_9ACTN</name>
<protein>
    <submittedName>
        <fullName evidence="2">Uncharacterized protein</fullName>
    </submittedName>
</protein>
<evidence type="ECO:0000256" key="1">
    <source>
        <dbReference type="SAM" id="SignalP"/>
    </source>
</evidence>
<keyword evidence="1" id="KW-0732">Signal</keyword>
<proteinExistence type="predicted"/>
<dbReference type="EMBL" id="JBEPAZ010000037">
    <property type="protein sequence ID" value="MER6432114.1"/>
    <property type="molecule type" value="Genomic_DNA"/>
</dbReference>
<dbReference type="Proteomes" id="UP001470023">
    <property type="component" value="Unassembled WGS sequence"/>
</dbReference>